<comment type="caution">
    <text evidence="2">The sequence shown here is derived from an EMBL/GenBank/DDBJ whole genome shotgun (WGS) entry which is preliminary data.</text>
</comment>
<protein>
    <submittedName>
        <fullName evidence="2">Phosphohydrolase</fullName>
    </submittedName>
</protein>
<dbReference type="Proteomes" id="UP001226434">
    <property type="component" value="Unassembled WGS sequence"/>
</dbReference>
<keyword evidence="3" id="KW-1185">Reference proteome</keyword>
<proteinExistence type="predicted"/>
<evidence type="ECO:0000313" key="2">
    <source>
        <dbReference type="EMBL" id="MDI3322316.1"/>
    </source>
</evidence>
<feature type="domain" description="HD/PDEase" evidence="1">
    <location>
        <begin position="23"/>
        <end position="144"/>
    </location>
</feature>
<evidence type="ECO:0000259" key="1">
    <source>
        <dbReference type="SMART" id="SM00471"/>
    </source>
</evidence>
<dbReference type="Gene3D" id="1.10.3210.50">
    <property type="match status" value="1"/>
</dbReference>
<dbReference type="Pfam" id="PF01966">
    <property type="entry name" value="HD"/>
    <property type="match status" value="1"/>
</dbReference>
<accession>A0ABT6RIC0</accession>
<dbReference type="SUPFAM" id="SSF109604">
    <property type="entry name" value="HD-domain/PDEase-like"/>
    <property type="match status" value="1"/>
</dbReference>
<evidence type="ECO:0000313" key="3">
    <source>
        <dbReference type="Proteomes" id="UP001226434"/>
    </source>
</evidence>
<dbReference type="EMBL" id="JASBRG010000007">
    <property type="protein sequence ID" value="MDI3322316.1"/>
    <property type="molecule type" value="Genomic_DNA"/>
</dbReference>
<dbReference type="PANTHER" id="PTHR33594">
    <property type="entry name" value="SUPERFAMILY HYDROLASE, PUTATIVE (AFU_ORTHOLOGUE AFUA_1G03035)-RELATED"/>
    <property type="match status" value="1"/>
</dbReference>
<dbReference type="NCBIfam" id="NF007515">
    <property type="entry name" value="PRK10119.1"/>
    <property type="match status" value="1"/>
</dbReference>
<dbReference type="SMART" id="SM00471">
    <property type="entry name" value="HDc"/>
    <property type="match status" value="1"/>
</dbReference>
<reference evidence="2 3" key="1">
    <citation type="submission" date="2023-05" db="EMBL/GenBank/DDBJ databases">
        <title>Genome sequence of Pinibacter sp. MAH-24.</title>
        <authorList>
            <person name="Huq M.A."/>
        </authorList>
    </citation>
    <scope>NUCLEOTIDE SEQUENCE [LARGE SCALE GENOMIC DNA]</scope>
    <source>
        <strain evidence="2 3">MAH-24</strain>
    </source>
</reference>
<gene>
    <name evidence="2" type="ORF">QJ048_21175</name>
</gene>
<dbReference type="InterPro" id="IPR006674">
    <property type="entry name" value="HD_domain"/>
</dbReference>
<dbReference type="PANTHER" id="PTHR33594:SF1">
    <property type="entry name" value="HD_PDEASE DOMAIN-CONTAINING PROTEIN"/>
    <property type="match status" value="1"/>
</dbReference>
<name>A0ABT6RIC0_9BACT</name>
<organism evidence="2 3">
    <name type="scientific">Pinibacter soli</name>
    <dbReference type="NCBI Taxonomy" id="3044211"/>
    <lineage>
        <taxon>Bacteria</taxon>
        <taxon>Pseudomonadati</taxon>
        <taxon>Bacteroidota</taxon>
        <taxon>Chitinophagia</taxon>
        <taxon>Chitinophagales</taxon>
        <taxon>Chitinophagaceae</taxon>
        <taxon>Pinibacter</taxon>
    </lineage>
</organism>
<dbReference type="InterPro" id="IPR003607">
    <property type="entry name" value="HD/PDEase_dom"/>
</dbReference>
<dbReference type="RefSeq" id="WP_282336434.1">
    <property type="nucleotide sequence ID" value="NZ_JASBRG010000007.1"/>
</dbReference>
<sequence>MDSLQHWENAFINYLHGHYKSDDAAHDLKHFNRVWKTSQYINNAEGNVADSLVLLAGSYFHDYVTVPKNSPDRSKASRFSADKAVEILQNDFPDFPKEKLQDVAHAIHAHSFSAGIPPETIEAKILQDADRMEALGAIGLARVFYTAGLFKSNLFHADDPFGNDRALNDNQFALDHFTLKLFKLPALMNTATGKQMAESNVEYLRTFVAKLKEEIDGVFN</sequence>